<protein>
    <recommendedName>
        <fullName evidence="4">Hydrophobin</fullName>
    </recommendedName>
</protein>
<dbReference type="OrthoDB" id="5424347at2759"/>
<organism evidence="2 3">
    <name type="scientific">Penicillium cosmopolitanum</name>
    <dbReference type="NCBI Taxonomy" id="1131564"/>
    <lineage>
        <taxon>Eukaryota</taxon>
        <taxon>Fungi</taxon>
        <taxon>Dikarya</taxon>
        <taxon>Ascomycota</taxon>
        <taxon>Pezizomycotina</taxon>
        <taxon>Eurotiomycetes</taxon>
        <taxon>Eurotiomycetidae</taxon>
        <taxon>Eurotiales</taxon>
        <taxon>Aspergillaceae</taxon>
        <taxon>Penicillium</taxon>
    </lineage>
</organism>
<accession>A0A9W9W0N1</accession>
<evidence type="ECO:0000256" key="1">
    <source>
        <dbReference type="SAM" id="SignalP"/>
    </source>
</evidence>
<comment type="caution">
    <text evidence="2">The sequence shown here is derived from an EMBL/GenBank/DDBJ whole genome shotgun (WGS) entry which is preliminary data.</text>
</comment>
<dbReference type="AlphaFoldDB" id="A0A9W9W0N1"/>
<evidence type="ECO:0000313" key="2">
    <source>
        <dbReference type="EMBL" id="KAJ5396402.1"/>
    </source>
</evidence>
<keyword evidence="3" id="KW-1185">Reference proteome</keyword>
<evidence type="ECO:0000313" key="3">
    <source>
        <dbReference type="Proteomes" id="UP001147747"/>
    </source>
</evidence>
<dbReference type="EMBL" id="JAPZBU010000006">
    <property type="protein sequence ID" value="KAJ5396402.1"/>
    <property type="molecule type" value="Genomic_DNA"/>
</dbReference>
<dbReference type="GeneID" id="81368132"/>
<feature type="signal peptide" evidence="1">
    <location>
        <begin position="1"/>
        <end position="19"/>
    </location>
</feature>
<dbReference type="RefSeq" id="XP_056488454.1">
    <property type="nucleotide sequence ID" value="XM_056629152.1"/>
</dbReference>
<sequence>MHYSTLVLLELSYLQIASAAVISQRSILQGWSLQASTCPSGSQSCNDGGCCPSGLYCFSAKTAEVASCCTSICVGAVEGSPKCADSSWSLWQGLQGNDFCCQVGLVGVYQSTGTVAGTCVSSGQAGSATTARLVCRPETR</sequence>
<dbReference type="Proteomes" id="UP001147747">
    <property type="component" value="Unassembled WGS sequence"/>
</dbReference>
<proteinExistence type="predicted"/>
<evidence type="ECO:0008006" key="4">
    <source>
        <dbReference type="Google" id="ProtNLM"/>
    </source>
</evidence>
<name>A0A9W9W0N1_9EURO</name>
<keyword evidence="1" id="KW-0732">Signal</keyword>
<feature type="chain" id="PRO_5040996035" description="Hydrophobin" evidence="1">
    <location>
        <begin position="20"/>
        <end position="140"/>
    </location>
</feature>
<reference evidence="2" key="1">
    <citation type="submission" date="2022-12" db="EMBL/GenBank/DDBJ databases">
        <authorList>
            <person name="Petersen C."/>
        </authorList>
    </citation>
    <scope>NUCLEOTIDE SEQUENCE</scope>
    <source>
        <strain evidence="2">IBT 29677</strain>
    </source>
</reference>
<gene>
    <name evidence="2" type="ORF">N7509_004515</name>
</gene>
<reference evidence="2" key="2">
    <citation type="journal article" date="2023" name="IMA Fungus">
        <title>Comparative genomic study of the Penicillium genus elucidates a diverse pangenome and 15 lateral gene transfer events.</title>
        <authorList>
            <person name="Petersen C."/>
            <person name="Sorensen T."/>
            <person name="Nielsen M.R."/>
            <person name="Sondergaard T.E."/>
            <person name="Sorensen J.L."/>
            <person name="Fitzpatrick D.A."/>
            <person name="Frisvad J.C."/>
            <person name="Nielsen K.L."/>
        </authorList>
    </citation>
    <scope>NUCLEOTIDE SEQUENCE</scope>
    <source>
        <strain evidence="2">IBT 29677</strain>
    </source>
</reference>